<evidence type="ECO:0000256" key="2">
    <source>
        <dbReference type="ARBA" id="ARBA00022833"/>
    </source>
</evidence>
<name>A0A4Y2P915_ARAVE</name>
<dbReference type="CDD" id="cd16448">
    <property type="entry name" value="RING-H2"/>
    <property type="match status" value="1"/>
</dbReference>
<organism evidence="6 7">
    <name type="scientific">Araneus ventricosus</name>
    <name type="common">Orbweaver spider</name>
    <name type="synonym">Epeira ventricosa</name>
    <dbReference type="NCBI Taxonomy" id="182803"/>
    <lineage>
        <taxon>Eukaryota</taxon>
        <taxon>Metazoa</taxon>
        <taxon>Ecdysozoa</taxon>
        <taxon>Arthropoda</taxon>
        <taxon>Chelicerata</taxon>
        <taxon>Arachnida</taxon>
        <taxon>Araneae</taxon>
        <taxon>Araneomorphae</taxon>
        <taxon>Entelegynae</taxon>
        <taxon>Araneoidea</taxon>
        <taxon>Araneidae</taxon>
        <taxon>Araneus</taxon>
    </lineage>
</organism>
<dbReference type="InterPro" id="IPR013083">
    <property type="entry name" value="Znf_RING/FYVE/PHD"/>
</dbReference>
<dbReference type="SMART" id="SM00184">
    <property type="entry name" value="RING"/>
    <property type="match status" value="1"/>
</dbReference>
<evidence type="ECO:0000313" key="6">
    <source>
        <dbReference type="EMBL" id="GBN47542.1"/>
    </source>
</evidence>
<proteinExistence type="predicted"/>
<dbReference type="SUPFAM" id="SSF57850">
    <property type="entry name" value="RING/U-box"/>
    <property type="match status" value="1"/>
</dbReference>
<dbReference type="Proteomes" id="UP000499080">
    <property type="component" value="Unassembled WGS sequence"/>
</dbReference>
<dbReference type="GO" id="GO:0008270">
    <property type="term" value="F:zinc ion binding"/>
    <property type="evidence" value="ECO:0007669"/>
    <property type="project" value="UniProtKB-KW"/>
</dbReference>
<dbReference type="EMBL" id="BGPR01010696">
    <property type="protein sequence ID" value="GBN47542.1"/>
    <property type="molecule type" value="Genomic_DNA"/>
</dbReference>
<dbReference type="AlphaFoldDB" id="A0A4Y2P915"/>
<dbReference type="Pfam" id="PF13639">
    <property type="entry name" value="zf-RING_2"/>
    <property type="match status" value="1"/>
</dbReference>
<comment type="caution">
    <text evidence="6">The sequence shown here is derived from an EMBL/GenBank/DDBJ whole genome shotgun (WGS) entry which is preliminary data.</text>
</comment>
<keyword evidence="1 3" id="KW-0479">Metal-binding</keyword>
<evidence type="ECO:0000256" key="1">
    <source>
        <dbReference type="ARBA" id="ARBA00022771"/>
    </source>
</evidence>
<feature type="region of interest" description="Disordered" evidence="4">
    <location>
        <begin position="109"/>
        <end position="144"/>
    </location>
</feature>
<gene>
    <name evidence="6" type="ORF">AVEN_122684_1</name>
</gene>
<dbReference type="OrthoDB" id="8062037at2759"/>
<keyword evidence="1 3" id="KW-0863">Zinc-finger</keyword>
<evidence type="ECO:0000256" key="4">
    <source>
        <dbReference type="SAM" id="MobiDB-lite"/>
    </source>
</evidence>
<accession>A0A4Y2P915</accession>
<protein>
    <recommendedName>
        <fullName evidence="5">RING-type domain-containing protein</fullName>
    </recommendedName>
</protein>
<dbReference type="Gene3D" id="3.30.40.10">
    <property type="entry name" value="Zinc/RING finger domain, C3HC4 (zinc finger)"/>
    <property type="match status" value="1"/>
</dbReference>
<dbReference type="InterPro" id="IPR001841">
    <property type="entry name" value="Znf_RING"/>
</dbReference>
<evidence type="ECO:0000259" key="5">
    <source>
        <dbReference type="PROSITE" id="PS50089"/>
    </source>
</evidence>
<sequence length="168" mass="19298">MENCTICLKVIENRSFCLDCSHTFHYDCIERYVQIFERRCPCCQTELSDLDGLFLTDHIERTGDESEYSISDTTSDSDSEDIQIRYYSDNASYPIQLYIEEAVMDFPSNDPPMLANSNDSSREAPPPSPFEVPNGIENTNNPNDVTERLYSFMADVISKLNARRDKFS</sequence>
<feature type="domain" description="RING-type" evidence="5">
    <location>
        <begin position="4"/>
        <end position="44"/>
    </location>
</feature>
<keyword evidence="2" id="KW-0862">Zinc</keyword>
<keyword evidence="7" id="KW-1185">Reference proteome</keyword>
<reference evidence="6 7" key="1">
    <citation type="journal article" date="2019" name="Sci. Rep.">
        <title>Orb-weaving spider Araneus ventricosus genome elucidates the spidroin gene catalogue.</title>
        <authorList>
            <person name="Kono N."/>
            <person name="Nakamura H."/>
            <person name="Ohtoshi R."/>
            <person name="Moran D.A.P."/>
            <person name="Shinohara A."/>
            <person name="Yoshida Y."/>
            <person name="Fujiwara M."/>
            <person name="Mori M."/>
            <person name="Tomita M."/>
            <person name="Arakawa K."/>
        </authorList>
    </citation>
    <scope>NUCLEOTIDE SEQUENCE [LARGE SCALE GENOMIC DNA]</scope>
</reference>
<evidence type="ECO:0000256" key="3">
    <source>
        <dbReference type="PROSITE-ProRule" id="PRU00175"/>
    </source>
</evidence>
<evidence type="ECO:0000313" key="7">
    <source>
        <dbReference type="Proteomes" id="UP000499080"/>
    </source>
</evidence>
<dbReference type="PROSITE" id="PS50089">
    <property type="entry name" value="ZF_RING_2"/>
    <property type="match status" value="1"/>
</dbReference>